<evidence type="ECO:0000256" key="1">
    <source>
        <dbReference type="SAM" id="MobiDB-lite"/>
    </source>
</evidence>
<dbReference type="AlphaFoldDB" id="F0UUW9"/>
<feature type="region of interest" description="Disordered" evidence="1">
    <location>
        <begin position="45"/>
        <end position="70"/>
    </location>
</feature>
<protein>
    <recommendedName>
        <fullName evidence="2">DnaJ homologue subfamily C member 28 conserved domain-containing protein</fullName>
    </recommendedName>
</protein>
<evidence type="ECO:0000313" key="3">
    <source>
        <dbReference type="EMBL" id="EGC49696.1"/>
    </source>
</evidence>
<dbReference type="PANTHER" id="PTHR39394:SF1">
    <property type="entry name" value="DNAJ HOMOLOGUE SUBFAMILY C MEMBER 28 CONSERVED DOMAIN-CONTAINING PROTEIN"/>
    <property type="match status" value="1"/>
</dbReference>
<feature type="compositionally biased region" description="Polar residues" evidence="1">
    <location>
        <begin position="45"/>
        <end position="63"/>
    </location>
</feature>
<dbReference type="EMBL" id="DS990643">
    <property type="protein sequence ID" value="EGC49696.1"/>
    <property type="molecule type" value="Genomic_DNA"/>
</dbReference>
<dbReference type="InterPro" id="IPR018961">
    <property type="entry name" value="DnaJ_homolog_subfam-C_membr-28"/>
</dbReference>
<feature type="compositionally biased region" description="Polar residues" evidence="1">
    <location>
        <begin position="255"/>
        <end position="269"/>
    </location>
</feature>
<dbReference type="VEuPathDB" id="FungiDB:I7I53_11661"/>
<dbReference type="OrthoDB" id="1922282at2759"/>
<proteinExistence type="predicted"/>
<organism evidence="4">
    <name type="scientific">Ajellomyces capsulatus (strain H88)</name>
    <name type="common">Darling's disease fungus</name>
    <name type="synonym">Histoplasma capsulatum</name>
    <dbReference type="NCBI Taxonomy" id="544711"/>
    <lineage>
        <taxon>Eukaryota</taxon>
        <taxon>Fungi</taxon>
        <taxon>Dikarya</taxon>
        <taxon>Ascomycota</taxon>
        <taxon>Pezizomycotina</taxon>
        <taxon>Eurotiomycetes</taxon>
        <taxon>Eurotiomycetidae</taxon>
        <taxon>Onygenales</taxon>
        <taxon>Ajellomycetaceae</taxon>
        <taxon>Histoplasma</taxon>
    </lineage>
</organism>
<feature type="compositionally biased region" description="Acidic residues" evidence="1">
    <location>
        <begin position="226"/>
        <end position="237"/>
    </location>
</feature>
<evidence type="ECO:0000259" key="2">
    <source>
        <dbReference type="Pfam" id="PF09350"/>
    </source>
</evidence>
<reference evidence="4" key="1">
    <citation type="submission" date="2008-07" db="EMBL/GenBank/DDBJ databases">
        <title>Annotation of Ajellomyces capsulatus strain H88.</title>
        <authorList>
            <person name="Champion M."/>
            <person name="Cuomo C."/>
            <person name="Ma L.-J."/>
            <person name="Henn M.R."/>
            <person name="Sil A."/>
            <person name="Goldman B."/>
            <person name="Young S.K."/>
            <person name="Kodira C.D."/>
            <person name="Zeng Q."/>
            <person name="Koehrsen M."/>
            <person name="Alvarado L."/>
            <person name="Berlin A."/>
            <person name="Borenstein D."/>
            <person name="Chen Z."/>
            <person name="Engels R."/>
            <person name="Freedman E."/>
            <person name="Gellesch M."/>
            <person name="Goldberg J."/>
            <person name="Griggs A."/>
            <person name="Gujja S."/>
            <person name="Heiman D."/>
            <person name="Hepburn T."/>
            <person name="Howarth C."/>
            <person name="Jen D."/>
            <person name="Larson L."/>
            <person name="Lewis B."/>
            <person name="Mehta T."/>
            <person name="Park D."/>
            <person name="Pearson M."/>
            <person name="Roberts A."/>
            <person name="Saif S."/>
            <person name="Shea T."/>
            <person name="Shenoy N."/>
            <person name="Sisk P."/>
            <person name="Stolte C."/>
            <person name="Sykes S."/>
            <person name="Walk T."/>
            <person name="White J."/>
            <person name="Yandava C."/>
            <person name="Klein B."/>
            <person name="McEwen J.G."/>
            <person name="Puccia R."/>
            <person name="Goldman G.H."/>
            <person name="Felipe M.S."/>
            <person name="Nino-Vega G."/>
            <person name="San-Blas G."/>
            <person name="Taylor J."/>
            <person name="Mendoza L."/>
            <person name="Galagan J."/>
            <person name="Nusbaum C."/>
            <person name="Birren B."/>
        </authorList>
    </citation>
    <scope>NUCLEOTIDE SEQUENCE [LARGE SCALE GENOMIC DNA]</scope>
    <source>
        <strain evidence="4">H88</strain>
    </source>
</reference>
<feature type="domain" description="DnaJ homologue subfamily C member 28 conserved" evidence="2">
    <location>
        <begin position="134"/>
        <end position="177"/>
    </location>
</feature>
<feature type="region of interest" description="Disordered" evidence="1">
    <location>
        <begin position="214"/>
        <end position="275"/>
    </location>
</feature>
<dbReference type="Proteomes" id="UP000008142">
    <property type="component" value="Unassembled WGS sequence"/>
</dbReference>
<dbReference type="OMA" id="PPWIEKE"/>
<dbReference type="STRING" id="544711.F0UUW9"/>
<gene>
    <name evidence="3" type="ORF">HCEG_08911</name>
</gene>
<accession>F0UUW9</accession>
<evidence type="ECO:0000313" key="4">
    <source>
        <dbReference type="Proteomes" id="UP000008142"/>
    </source>
</evidence>
<dbReference type="PANTHER" id="PTHR39394">
    <property type="entry name" value="YALI0E31793P"/>
    <property type="match status" value="1"/>
</dbReference>
<dbReference type="HOGENOM" id="CLU_088283_0_0_1"/>
<dbReference type="Pfam" id="PF09350">
    <property type="entry name" value="DJC28_CD"/>
    <property type="match status" value="1"/>
</dbReference>
<sequence length="275" mass="31002">MVWCQQQFSFHYCTACLRARHLGATFHRVDEAVSARIKGLLQRAQQIQTEDGNQEKQNGSPNATEGAVSRRPSILADESMLEVSGSSRKIMWEASFSEDLKKMSVPNLSTTLERQASQCEYRLSRSKPVQVARSYGYTSSPYIDTAEFLPNEIIQKQDIIPPWIEKEQRMAKDIERFWKQLRNDWGKHIVQLNARSLESQILRAQGYVAAEARLDNNGGSGSNGIVDEESAEGMDTEGENKVRIKNEGSFISDPKSPTISHPTPENQLSELPRVT</sequence>
<name>F0UUW9_AJEC8</name>